<dbReference type="RefSeq" id="WP_145034048.1">
    <property type="nucleotide sequence ID" value="NZ_CP036271.1"/>
</dbReference>
<organism evidence="3 4">
    <name type="scientific">Caulifigura coniformis</name>
    <dbReference type="NCBI Taxonomy" id="2527983"/>
    <lineage>
        <taxon>Bacteria</taxon>
        <taxon>Pseudomonadati</taxon>
        <taxon>Planctomycetota</taxon>
        <taxon>Planctomycetia</taxon>
        <taxon>Planctomycetales</taxon>
        <taxon>Planctomycetaceae</taxon>
        <taxon>Caulifigura</taxon>
    </lineage>
</organism>
<feature type="domain" description="3-keto-alpha-glucoside-1,2-lyase/3-keto-2-hydroxy-glucal hydratase" evidence="2">
    <location>
        <begin position="28"/>
        <end position="209"/>
    </location>
</feature>
<keyword evidence="4" id="KW-1185">Reference proteome</keyword>
<sequence length="213" mass="24280" precursor="true">MRSMLRSAFAILALGYSPFASAAEVEEGFVRLDNGKSFEGWKISESPDSWSIEEGAFKAKGPRSHLFYTGDDKPFKNFELRVDCKAKNNSNGGIYIHTKFQDVNWPKYGHEVQVNNSYTHDPKKSGSLYGIVDVTEQHIPDDTWWTETVIVKDRHVTIKLNDKTVVDYDEPEGKDAFNKDFERRLGSGTFALQAHDPNSTILYKNIRVKRLPD</sequence>
<protein>
    <recommendedName>
        <fullName evidence="2">3-keto-alpha-glucoside-1,2-lyase/3-keto-2-hydroxy-glucal hydratase domain-containing protein</fullName>
    </recommendedName>
</protein>
<evidence type="ECO:0000313" key="4">
    <source>
        <dbReference type="Proteomes" id="UP000315700"/>
    </source>
</evidence>
<keyword evidence="1" id="KW-0732">Signal</keyword>
<dbReference type="EMBL" id="CP036271">
    <property type="protein sequence ID" value="QDT56593.1"/>
    <property type="molecule type" value="Genomic_DNA"/>
</dbReference>
<dbReference type="OrthoDB" id="242352at2"/>
<dbReference type="KEGG" id="ccos:Pan44_46500"/>
<dbReference type="Proteomes" id="UP000315700">
    <property type="component" value="Chromosome"/>
</dbReference>
<dbReference type="Pfam" id="PF06439">
    <property type="entry name" value="3keto-disac_hyd"/>
    <property type="match status" value="1"/>
</dbReference>
<proteinExistence type="predicted"/>
<evidence type="ECO:0000313" key="3">
    <source>
        <dbReference type="EMBL" id="QDT56593.1"/>
    </source>
</evidence>
<evidence type="ECO:0000259" key="2">
    <source>
        <dbReference type="Pfam" id="PF06439"/>
    </source>
</evidence>
<dbReference type="AlphaFoldDB" id="A0A517SKE1"/>
<gene>
    <name evidence="3" type="ORF">Pan44_46500</name>
</gene>
<feature type="chain" id="PRO_5021854920" description="3-keto-alpha-glucoside-1,2-lyase/3-keto-2-hydroxy-glucal hydratase domain-containing protein" evidence="1">
    <location>
        <begin position="23"/>
        <end position="213"/>
    </location>
</feature>
<reference evidence="3 4" key="1">
    <citation type="submission" date="2019-02" db="EMBL/GenBank/DDBJ databases">
        <title>Deep-cultivation of Planctomycetes and their phenomic and genomic characterization uncovers novel biology.</title>
        <authorList>
            <person name="Wiegand S."/>
            <person name="Jogler M."/>
            <person name="Boedeker C."/>
            <person name="Pinto D."/>
            <person name="Vollmers J."/>
            <person name="Rivas-Marin E."/>
            <person name="Kohn T."/>
            <person name="Peeters S.H."/>
            <person name="Heuer A."/>
            <person name="Rast P."/>
            <person name="Oberbeckmann S."/>
            <person name="Bunk B."/>
            <person name="Jeske O."/>
            <person name="Meyerdierks A."/>
            <person name="Storesund J.E."/>
            <person name="Kallscheuer N."/>
            <person name="Luecker S."/>
            <person name="Lage O.M."/>
            <person name="Pohl T."/>
            <person name="Merkel B.J."/>
            <person name="Hornburger P."/>
            <person name="Mueller R.-W."/>
            <person name="Bruemmer F."/>
            <person name="Labrenz M."/>
            <person name="Spormann A.M."/>
            <person name="Op den Camp H."/>
            <person name="Overmann J."/>
            <person name="Amann R."/>
            <person name="Jetten M.S.M."/>
            <person name="Mascher T."/>
            <person name="Medema M.H."/>
            <person name="Devos D.P."/>
            <person name="Kaster A.-K."/>
            <person name="Ovreas L."/>
            <person name="Rohde M."/>
            <person name="Galperin M.Y."/>
            <person name="Jogler C."/>
        </authorList>
    </citation>
    <scope>NUCLEOTIDE SEQUENCE [LARGE SCALE GENOMIC DNA]</scope>
    <source>
        <strain evidence="3 4">Pan44</strain>
    </source>
</reference>
<dbReference type="GO" id="GO:0016787">
    <property type="term" value="F:hydrolase activity"/>
    <property type="evidence" value="ECO:0007669"/>
    <property type="project" value="InterPro"/>
</dbReference>
<feature type="signal peptide" evidence="1">
    <location>
        <begin position="1"/>
        <end position="22"/>
    </location>
</feature>
<dbReference type="InterPro" id="IPR010496">
    <property type="entry name" value="AL/BT2_dom"/>
</dbReference>
<dbReference type="Gene3D" id="2.60.120.560">
    <property type="entry name" value="Exo-inulinase, domain 1"/>
    <property type="match status" value="1"/>
</dbReference>
<dbReference type="InParanoid" id="A0A517SKE1"/>
<evidence type="ECO:0000256" key="1">
    <source>
        <dbReference type="SAM" id="SignalP"/>
    </source>
</evidence>
<accession>A0A517SKE1</accession>
<name>A0A517SKE1_9PLAN</name>